<keyword evidence="4" id="KW-1185">Reference proteome</keyword>
<dbReference type="PROSITE" id="PS50006">
    <property type="entry name" value="FHA_DOMAIN"/>
    <property type="match status" value="1"/>
</dbReference>
<dbReference type="InterPro" id="IPR000253">
    <property type="entry name" value="FHA_dom"/>
</dbReference>
<dbReference type="Proteomes" id="UP000649617">
    <property type="component" value="Unassembled WGS sequence"/>
</dbReference>
<feature type="compositionally biased region" description="Basic and acidic residues" evidence="1">
    <location>
        <begin position="294"/>
        <end position="322"/>
    </location>
</feature>
<dbReference type="SMART" id="SM00240">
    <property type="entry name" value="FHA"/>
    <property type="match status" value="1"/>
</dbReference>
<dbReference type="InterPro" id="IPR008984">
    <property type="entry name" value="SMAD_FHA_dom_sf"/>
</dbReference>
<feature type="region of interest" description="Disordered" evidence="1">
    <location>
        <begin position="117"/>
        <end position="137"/>
    </location>
</feature>
<evidence type="ECO:0000256" key="1">
    <source>
        <dbReference type="SAM" id="MobiDB-lite"/>
    </source>
</evidence>
<dbReference type="OrthoDB" id="1305878at2759"/>
<feature type="region of interest" description="Disordered" evidence="1">
    <location>
        <begin position="235"/>
        <end position="254"/>
    </location>
</feature>
<comment type="caution">
    <text evidence="3">The sequence shown here is derived from an EMBL/GenBank/DDBJ whole genome shotgun (WGS) entry which is preliminary data.</text>
</comment>
<dbReference type="AlphaFoldDB" id="A0A812ISX5"/>
<feature type="domain" description="FHA" evidence="2">
    <location>
        <begin position="24"/>
        <end position="73"/>
    </location>
</feature>
<dbReference type="SUPFAM" id="SSF49879">
    <property type="entry name" value="SMAD/FHA domain"/>
    <property type="match status" value="1"/>
</dbReference>
<dbReference type="EMBL" id="CAJNIZ010000248">
    <property type="protein sequence ID" value="CAE7156870.1"/>
    <property type="molecule type" value="Genomic_DNA"/>
</dbReference>
<evidence type="ECO:0000313" key="4">
    <source>
        <dbReference type="Proteomes" id="UP000649617"/>
    </source>
</evidence>
<protein>
    <submittedName>
        <fullName evidence="3">PpdK protein</fullName>
    </submittedName>
</protein>
<reference evidence="3" key="1">
    <citation type="submission" date="2021-02" db="EMBL/GenBank/DDBJ databases">
        <authorList>
            <person name="Dougan E. K."/>
            <person name="Rhodes N."/>
            <person name="Thang M."/>
            <person name="Chan C."/>
        </authorList>
    </citation>
    <scope>NUCLEOTIDE SEQUENCE</scope>
</reference>
<sequence length="458" mass="50706">MVWQLLPLHAPDEEIVPLPSDGDATLGRRPNNFLVCPHLAVSGTHCILHCNAGCPPEFEDCSTNGSFVNDKKLQKGQRCQLADGDIISLTKPLDAVDPKDGAEAGPRIQYKIVLHEEPKEDDPGDIPPTAPEPKRTAEVAVPQGENCFAQDLLVQEQQSKAKLTADLLVSQRKLDEERQSVENLSRELRKVRQQAEEERVRRQEAEEAKAKLGGEVEGLRAEARQLHELTIAHEELRSRHAASEKELAERSQRCDELEARQQQLREDLALAGEARQKSSQHLAELQIRARQAQERAERLRQQQSEAQREAERTAEESQRLQDELQELAAGREKLEAEVAASKSNVTKAEADERSARSKLDVATAKRAELECQAAAAQSDADSARISLKAAEQRAAKAAALLQHLGESGKGLFSELSRRLELWDKVLREGLPRAAKLLEEALAGDVAPTFAQATCREAQ</sequence>
<evidence type="ECO:0000313" key="3">
    <source>
        <dbReference type="EMBL" id="CAE7156870.1"/>
    </source>
</evidence>
<feature type="region of interest" description="Disordered" evidence="1">
    <location>
        <begin position="178"/>
        <end position="216"/>
    </location>
</feature>
<organism evidence="3 4">
    <name type="scientific">Symbiodinium pilosum</name>
    <name type="common">Dinoflagellate</name>
    <dbReference type="NCBI Taxonomy" id="2952"/>
    <lineage>
        <taxon>Eukaryota</taxon>
        <taxon>Sar</taxon>
        <taxon>Alveolata</taxon>
        <taxon>Dinophyceae</taxon>
        <taxon>Suessiales</taxon>
        <taxon>Symbiodiniaceae</taxon>
        <taxon>Symbiodinium</taxon>
    </lineage>
</organism>
<dbReference type="Pfam" id="PF00498">
    <property type="entry name" value="FHA"/>
    <property type="match status" value="1"/>
</dbReference>
<name>A0A812ISX5_SYMPI</name>
<evidence type="ECO:0000259" key="2">
    <source>
        <dbReference type="PROSITE" id="PS50006"/>
    </source>
</evidence>
<gene>
    <name evidence="3" type="primary">ppdK</name>
    <name evidence="3" type="ORF">SPIL2461_LOCUS366</name>
</gene>
<accession>A0A812ISX5</accession>
<feature type="region of interest" description="Disordered" evidence="1">
    <location>
        <begin position="294"/>
        <end position="323"/>
    </location>
</feature>
<proteinExistence type="predicted"/>
<dbReference type="Gene3D" id="2.60.200.20">
    <property type="match status" value="1"/>
</dbReference>